<name>A0ABR4ERV4_9PEZI</name>
<evidence type="ECO:0000259" key="1">
    <source>
        <dbReference type="Pfam" id="PF22917"/>
    </source>
</evidence>
<dbReference type="PANTHER" id="PTHR32487">
    <property type="entry name" value="3-OXO-DELTA(4,5)-STEROID 5-BETA-REDUCTASE"/>
    <property type="match status" value="1"/>
</dbReference>
<comment type="caution">
    <text evidence="2">The sequence shown here is derived from an EMBL/GenBank/DDBJ whole genome shotgun (WGS) entry which is preliminary data.</text>
</comment>
<dbReference type="Pfam" id="PF22917">
    <property type="entry name" value="PRISE"/>
    <property type="match status" value="1"/>
</dbReference>
<keyword evidence="3" id="KW-1185">Reference proteome</keyword>
<proteinExistence type="predicted"/>
<dbReference type="InterPro" id="IPR055222">
    <property type="entry name" value="PRISE-like_Rossmann-fold"/>
</dbReference>
<dbReference type="InterPro" id="IPR036291">
    <property type="entry name" value="NAD(P)-bd_dom_sf"/>
</dbReference>
<dbReference type="SUPFAM" id="SSF51735">
    <property type="entry name" value="NAD(P)-binding Rossmann-fold domains"/>
    <property type="match status" value="1"/>
</dbReference>
<evidence type="ECO:0000313" key="3">
    <source>
        <dbReference type="Proteomes" id="UP001600888"/>
    </source>
</evidence>
<sequence length="138" mass="15503">MATTHHPNGKVAFVTGANGITGNALIEHLIRQPASECIGTSKIAITTRRVPKWPLWQDPRVRFIALDFLKPADELFQLMKPLCHDVTHAFFASYVHNMDFAKLKNDNVPLFQNFLLATDQASKSLQRVILHTGGKVRE</sequence>
<feature type="domain" description="PRISE-like Rossmann-fold" evidence="1">
    <location>
        <begin position="12"/>
        <end position="135"/>
    </location>
</feature>
<protein>
    <recommendedName>
        <fullName evidence="1">PRISE-like Rossmann-fold domain-containing protein</fullName>
    </recommendedName>
</protein>
<dbReference type="EMBL" id="JBAWTH010000032">
    <property type="protein sequence ID" value="KAL2285172.1"/>
    <property type="molecule type" value="Genomic_DNA"/>
</dbReference>
<gene>
    <name evidence="2" type="ORF">FJTKL_08396</name>
</gene>
<evidence type="ECO:0000313" key="2">
    <source>
        <dbReference type="EMBL" id="KAL2285172.1"/>
    </source>
</evidence>
<reference evidence="2 3" key="1">
    <citation type="submission" date="2024-03" db="EMBL/GenBank/DDBJ databases">
        <title>A high-quality draft genome sequence of Diaporthe vaccinii, a causative agent of upright dieback and viscid rot disease in cranberry plants.</title>
        <authorList>
            <person name="Sarrasin M."/>
            <person name="Lang B.F."/>
            <person name="Burger G."/>
        </authorList>
    </citation>
    <scope>NUCLEOTIDE SEQUENCE [LARGE SCALE GENOMIC DNA]</scope>
    <source>
        <strain evidence="2 3">IS7</strain>
    </source>
</reference>
<dbReference type="Proteomes" id="UP001600888">
    <property type="component" value="Unassembled WGS sequence"/>
</dbReference>
<accession>A0ABR4ERV4</accession>
<dbReference type="Gene3D" id="3.40.50.720">
    <property type="entry name" value="NAD(P)-binding Rossmann-like Domain"/>
    <property type="match status" value="1"/>
</dbReference>
<dbReference type="PANTHER" id="PTHR32487:SF0">
    <property type="entry name" value="3-OXO-DELTA(4,5)-STEROID 5-BETA-REDUCTASE"/>
    <property type="match status" value="1"/>
</dbReference>
<organism evidence="2 3">
    <name type="scientific">Diaporthe vaccinii</name>
    <dbReference type="NCBI Taxonomy" id="105482"/>
    <lineage>
        <taxon>Eukaryota</taxon>
        <taxon>Fungi</taxon>
        <taxon>Dikarya</taxon>
        <taxon>Ascomycota</taxon>
        <taxon>Pezizomycotina</taxon>
        <taxon>Sordariomycetes</taxon>
        <taxon>Sordariomycetidae</taxon>
        <taxon>Diaporthales</taxon>
        <taxon>Diaporthaceae</taxon>
        <taxon>Diaporthe</taxon>
        <taxon>Diaporthe eres species complex</taxon>
    </lineage>
</organism>